<dbReference type="EMBL" id="JBHSIS010000002">
    <property type="protein sequence ID" value="MFC4852999.1"/>
    <property type="molecule type" value="Genomic_DNA"/>
</dbReference>
<comment type="caution">
    <text evidence="1">The sequence shown here is derived from an EMBL/GenBank/DDBJ whole genome shotgun (WGS) entry which is preliminary data.</text>
</comment>
<organism evidence="1 2">
    <name type="scientific">Actinophytocola glycyrrhizae</name>
    <dbReference type="NCBI Taxonomy" id="2044873"/>
    <lineage>
        <taxon>Bacteria</taxon>
        <taxon>Bacillati</taxon>
        <taxon>Actinomycetota</taxon>
        <taxon>Actinomycetes</taxon>
        <taxon>Pseudonocardiales</taxon>
        <taxon>Pseudonocardiaceae</taxon>
    </lineage>
</organism>
<gene>
    <name evidence="1" type="ORF">ACFPCV_05750</name>
</gene>
<evidence type="ECO:0000313" key="1">
    <source>
        <dbReference type="EMBL" id="MFC4852999.1"/>
    </source>
</evidence>
<accession>A0ABV9S019</accession>
<dbReference type="InterPro" id="IPR026337">
    <property type="entry name" value="AKG_HExxH"/>
</dbReference>
<proteinExistence type="predicted"/>
<name>A0ABV9S019_9PSEU</name>
<sequence length="532" mass="57679">MAQLRAILDIVDDDLAAKSGVRDSFRILAEVQRHDPRMVAELLSSPQTGAWAATCLRLLTSRDPDSPVWLHLAHLGSVAAISALRARQRVRVMVPVHAGAVHLPTFGRASIATAEKLVECDTDLGLWLNGAEPAAWESVRTLHSVAGGVPLEVQLDDVDPYWSSFGMPTTGRLTNEEVAVWKDQIDEAWAILGERHPHRLHTLAAALRCLVPVRQDGRIGGVSASSVDAPGAVALTEPMSPVRLAATLIHESQHYRLASLHDLRHLYTTPPTQLRYSPWRNDPRPVSGVVHGLMAFAGVAEFWSRERVDLPTELEYARHIRQLRVAHRVASTASDLTELGRALVAALGTAIDAMPVDTGPEDVRRVADDLVSEHEARWRLRTIVPSPENVRAFGEAWLAGTSLPISHATPPAACAPSGDNPVTRVAMALLEGKFERQKLGDVQFAQHFPGAVSYHVPLVAGDYQVARDDALAYIGADTADDAAWATLSVACGRLSAEPNRSPVVRVPELVRAAFAVIAPDGDLRPLRALLAR</sequence>
<protein>
    <submittedName>
        <fullName evidence="1">HEXXH motif domain-containing protein</fullName>
    </submittedName>
</protein>
<dbReference type="RefSeq" id="WP_378054946.1">
    <property type="nucleotide sequence ID" value="NZ_JBHSIS010000002.1"/>
</dbReference>
<reference evidence="2" key="1">
    <citation type="journal article" date="2019" name="Int. J. Syst. Evol. Microbiol.">
        <title>The Global Catalogue of Microorganisms (GCM) 10K type strain sequencing project: providing services to taxonomists for standard genome sequencing and annotation.</title>
        <authorList>
            <consortium name="The Broad Institute Genomics Platform"/>
            <consortium name="The Broad Institute Genome Sequencing Center for Infectious Disease"/>
            <person name="Wu L."/>
            <person name="Ma J."/>
        </authorList>
    </citation>
    <scope>NUCLEOTIDE SEQUENCE [LARGE SCALE GENOMIC DNA]</scope>
    <source>
        <strain evidence="2">ZS-22-S1</strain>
    </source>
</reference>
<evidence type="ECO:0000313" key="2">
    <source>
        <dbReference type="Proteomes" id="UP001595859"/>
    </source>
</evidence>
<dbReference type="Proteomes" id="UP001595859">
    <property type="component" value="Unassembled WGS sequence"/>
</dbReference>
<keyword evidence="2" id="KW-1185">Reference proteome</keyword>
<dbReference type="NCBIfam" id="TIGR04267">
    <property type="entry name" value="mod_HExxH"/>
    <property type="match status" value="1"/>
</dbReference>